<evidence type="ECO:0000256" key="1">
    <source>
        <dbReference type="SAM" id="MobiDB-lite"/>
    </source>
</evidence>
<dbReference type="Proteomes" id="UP000799753">
    <property type="component" value="Unassembled WGS sequence"/>
</dbReference>
<keyword evidence="3" id="KW-1185">Reference proteome</keyword>
<accession>A0A6A6RJ06</accession>
<name>A0A6A6RJ06_9PLEO</name>
<feature type="compositionally biased region" description="Basic and acidic residues" evidence="1">
    <location>
        <begin position="185"/>
        <end position="196"/>
    </location>
</feature>
<gene>
    <name evidence="2" type="ORF">P280DRAFT_484892</name>
</gene>
<feature type="region of interest" description="Disordered" evidence="1">
    <location>
        <begin position="184"/>
        <end position="207"/>
    </location>
</feature>
<reference evidence="2" key="1">
    <citation type="journal article" date="2020" name="Stud. Mycol.">
        <title>101 Dothideomycetes genomes: a test case for predicting lifestyles and emergence of pathogens.</title>
        <authorList>
            <person name="Haridas S."/>
            <person name="Albert R."/>
            <person name="Binder M."/>
            <person name="Bloem J."/>
            <person name="Labutti K."/>
            <person name="Salamov A."/>
            <person name="Andreopoulos B."/>
            <person name="Baker S."/>
            <person name="Barry K."/>
            <person name="Bills G."/>
            <person name="Bluhm B."/>
            <person name="Cannon C."/>
            <person name="Castanera R."/>
            <person name="Culley D."/>
            <person name="Daum C."/>
            <person name="Ezra D."/>
            <person name="Gonzalez J."/>
            <person name="Henrissat B."/>
            <person name="Kuo A."/>
            <person name="Liang C."/>
            <person name="Lipzen A."/>
            <person name="Lutzoni F."/>
            <person name="Magnuson J."/>
            <person name="Mondo S."/>
            <person name="Nolan M."/>
            <person name="Ohm R."/>
            <person name="Pangilinan J."/>
            <person name="Park H.-J."/>
            <person name="Ramirez L."/>
            <person name="Alfaro M."/>
            <person name="Sun H."/>
            <person name="Tritt A."/>
            <person name="Yoshinaga Y."/>
            <person name="Zwiers L.-H."/>
            <person name="Turgeon B."/>
            <person name="Goodwin S."/>
            <person name="Spatafora J."/>
            <person name="Crous P."/>
            <person name="Grigoriev I."/>
        </authorList>
    </citation>
    <scope>NUCLEOTIDE SEQUENCE</scope>
    <source>
        <strain evidence="2">CBS 473.64</strain>
    </source>
</reference>
<protein>
    <submittedName>
        <fullName evidence="2">Uncharacterized protein</fullName>
    </submittedName>
</protein>
<feature type="region of interest" description="Disordered" evidence="1">
    <location>
        <begin position="110"/>
        <end position="134"/>
    </location>
</feature>
<proteinExistence type="predicted"/>
<dbReference type="EMBL" id="MU006810">
    <property type="protein sequence ID" value="KAF2635135.1"/>
    <property type="molecule type" value="Genomic_DNA"/>
</dbReference>
<sequence length="207" mass="22141">MWKKQSAMSEARAVGEYHVVDSAGYPQQTYNVVVCDFVGSRTGRGNAGSRERAVKSVIVVAYRDCYSCSPAVVVPSLTPPGLPSCPLQVSQCVHAWRALTRPTGRRVGCGRRLAGSTPGADGQGARRHSVDATHVSGRERTWAAVGSCLAGQVQKSEHGRTFPHPCSRQEQNFGLGLANGLLGYAHRDSQRRHGDPIRTSGSGREGS</sequence>
<evidence type="ECO:0000313" key="2">
    <source>
        <dbReference type="EMBL" id="KAF2635135.1"/>
    </source>
</evidence>
<dbReference type="AlphaFoldDB" id="A0A6A6RJ06"/>
<organism evidence="2 3">
    <name type="scientific">Massarina eburnea CBS 473.64</name>
    <dbReference type="NCBI Taxonomy" id="1395130"/>
    <lineage>
        <taxon>Eukaryota</taxon>
        <taxon>Fungi</taxon>
        <taxon>Dikarya</taxon>
        <taxon>Ascomycota</taxon>
        <taxon>Pezizomycotina</taxon>
        <taxon>Dothideomycetes</taxon>
        <taxon>Pleosporomycetidae</taxon>
        <taxon>Pleosporales</taxon>
        <taxon>Massarineae</taxon>
        <taxon>Massarinaceae</taxon>
        <taxon>Massarina</taxon>
    </lineage>
</organism>
<evidence type="ECO:0000313" key="3">
    <source>
        <dbReference type="Proteomes" id="UP000799753"/>
    </source>
</evidence>